<evidence type="ECO:0000313" key="3">
    <source>
        <dbReference type="Proteomes" id="UP000247807"/>
    </source>
</evidence>
<dbReference type="InterPro" id="IPR005025">
    <property type="entry name" value="FMN_Rdtase-like_dom"/>
</dbReference>
<dbReference type="InterPro" id="IPR029039">
    <property type="entry name" value="Flavoprotein-like_sf"/>
</dbReference>
<gene>
    <name evidence="2" type="ORF">DNJ73_00235</name>
</gene>
<dbReference type="Pfam" id="PF03358">
    <property type="entry name" value="FMN_red"/>
    <property type="match status" value="1"/>
</dbReference>
<organism evidence="2 3">
    <name type="scientific">Prochlorococcus marinus XMU1408</name>
    <dbReference type="NCBI Taxonomy" id="2213228"/>
    <lineage>
        <taxon>Bacteria</taxon>
        <taxon>Bacillati</taxon>
        <taxon>Cyanobacteriota</taxon>
        <taxon>Cyanophyceae</taxon>
        <taxon>Synechococcales</taxon>
        <taxon>Prochlorococcaceae</taxon>
        <taxon>Prochlorococcus</taxon>
    </lineage>
</organism>
<dbReference type="GO" id="GO:0005829">
    <property type="term" value="C:cytosol"/>
    <property type="evidence" value="ECO:0007669"/>
    <property type="project" value="TreeGrafter"/>
</dbReference>
<dbReference type="GO" id="GO:0010181">
    <property type="term" value="F:FMN binding"/>
    <property type="evidence" value="ECO:0007669"/>
    <property type="project" value="TreeGrafter"/>
</dbReference>
<dbReference type="GO" id="GO:0016491">
    <property type="term" value="F:oxidoreductase activity"/>
    <property type="evidence" value="ECO:0007669"/>
    <property type="project" value="InterPro"/>
</dbReference>
<reference evidence="2 3" key="1">
    <citation type="journal article" date="2018" name="Appl. Environ. Microbiol.">
        <title>Genome rearrangement shapes Prochlorococcus ecological adaptation.</title>
        <authorList>
            <person name="Yan W."/>
            <person name="Wei S."/>
            <person name="Wang Q."/>
            <person name="Xiao X."/>
            <person name="Zeng Q."/>
            <person name="Jiao N."/>
            <person name="Zhang R."/>
        </authorList>
    </citation>
    <scope>NUCLEOTIDE SEQUENCE [LARGE SCALE GENOMIC DNA]</scope>
    <source>
        <strain evidence="2 3">XMU1408</strain>
    </source>
</reference>
<dbReference type="InterPro" id="IPR050712">
    <property type="entry name" value="NAD(P)H-dep_reductase"/>
</dbReference>
<comment type="caution">
    <text evidence="2">The sequence shown here is derived from an EMBL/GenBank/DDBJ whole genome shotgun (WGS) entry which is preliminary data.</text>
</comment>
<dbReference type="Gene3D" id="3.40.50.360">
    <property type="match status" value="1"/>
</dbReference>
<dbReference type="SUPFAM" id="SSF52218">
    <property type="entry name" value="Flavoproteins"/>
    <property type="match status" value="1"/>
</dbReference>
<name>A0A318R5J3_PROMR</name>
<dbReference type="PANTHER" id="PTHR30543">
    <property type="entry name" value="CHROMATE REDUCTASE"/>
    <property type="match status" value="1"/>
</dbReference>
<dbReference type="PANTHER" id="PTHR30543:SF21">
    <property type="entry name" value="NAD(P)H-DEPENDENT FMN REDUCTASE LOT6"/>
    <property type="match status" value="1"/>
</dbReference>
<proteinExistence type="predicted"/>
<sequence length="175" mass="19393">MSNKKLLVIAASNGENLKLAKRFLVACKELNYSCELLDLTESKNDLPIFNPRHNSKDKAPENLKSINTQMESHSHWVICAPEYNGSIPPILTNAIAWLSVQGTDFRSLFNERPIAIASFSGGGCMELLLSMRVQLTHLGALVLGRQLATNKQKIAEDKSINAILNQLLKLNHSNL</sequence>
<evidence type="ECO:0000259" key="1">
    <source>
        <dbReference type="Pfam" id="PF03358"/>
    </source>
</evidence>
<accession>A0A318R5J3</accession>
<feature type="domain" description="NADPH-dependent FMN reductase-like" evidence="1">
    <location>
        <begin position="5"/>
        <end position="151"/>
    </location>
</feature>
<evidence type="ECO:0000313" key="2">
    <source>
        <dbReference type="EMBL" id="PYE03653.1"/>
    </source>
</evidence>
<dbReference type="RefSeq" id="WP_158465730.1">
    <property type="nucleotide sequence ID" value="NZ_QJUE01000001.1"/>
</dbReference>
<dbReference type="Proteomes" id="UP000247807">
    <property type="component" value="Unassembled WGS sequence"/>
</dbReference>
<dbReference type="EMBL" id="QJUE01000001">
    <property type="protein sequence ID" value="PYE03653.1"/>
    <property type="molecule type" value="Genomic_DNA"/>
</dbReference>
<protein>
    <submittedName>
        <fullName evidence="2">NADPH-dependent oxidoreductase</fullName>
    </submittedName>
</protein>
<dbReference type="OrthoDB" id="9806724at2"/>
<dbReference type="AlphaFoldDB" id="A0A318R5J3"/>